<dbReference type="Proteomes" id="UP000295260">
    <property type="component" value="Unassembled WGS sequence"/>
</dbReference>
<evidence type="ECO:0000313" key="3">
    <source>
        <dbReference type="Proteomes" id="UP000295260"/>
    </source>
</evidence>
<gene>
    <name evidence="2" type="ORF">BC748_0623</name>
</gene>
<dbReference type="EMBL" id="SNXR01000011">
    <property type="protein sequence ID" value="TDP61015.1"/>
    <property type="molecule type" value="Genomic_DNA"/>
</dbReference>
<evidence type="ECO:0008006" key="4">
    <source>
        <dbReference type="Google" id="ProtNLM"/>
    </source>
</evidence>
<organism evidence="2 3">
    <name type="scientific">Flavobacterium dankookense</name>
    <dbReference type="NCBI Taxonomy" id="706186"/>
    <lineage>
        <taxon>Bacteria</taxon>
        <taxon>Pseudomonadati</taxon>
        <taxon>Bacteroidota</taxon>
        <taxon>Flavobacteriia</taxon>
        <taxon>Flavobacteriales</taxon>
        <taxon>Flavobacteriaceae</taxon>
        <taxon>Flavobacterium</taxon>
    </lineage>
</organism>
<accession>A0A4R6QEZ6</accession>
<evidence type="ECO:0000313" key="2">
    <source>
        <dbReference type="EMBL" id="TDP61015.1"/>
    </source>
</evidence>
<keyword evidence="1" id="KW-0175">Coiled coil</keyword>
<comment type="caution">
    <text evidence="2">The sequence shown here is derived from an EMBL/GenBank/DDBJ whole genome shotgun (WGS) entry which is preliminary data.</text>
</comment>
<protein>
    <recommendedName>
        <fullName evidence="4">Bacteriophage CI repressor-like protein</fullName>
    </recommendedName>
</protein>
<sequence>MIDTSKRYQKMRDNDPNDLGNYIQWHIEQNKIKKKSVSDYLNIQPNTLNQYFKQKSFQFSILWRISLAVKHNFLMQLGEELGIAYETKAEKELKAQLLEKEAEIEKLKTQVEVYKEISAARG</sequence>
<evidence type="ECO:0000256" key="1">
    <source>
        <dbReference type="SAM" id="Coils"/>
    </source>
</evidence>
<keyword evidence="3" id="KW-1185">Reference proteome</keyword>
<reference evidence="2 3" key="1">
    <citation type="submission" date="2019-03" db="EMBL/GenBank/DDBJ databases">
        <title>Genomic Encyclopedia of Archaeal and Bacterial Type Strains, Phase II (KMG-II): from individual species to whole genera.</title>
        <authorList>
            <person name="Goeker M."/>
        </authorList>
    </citation>
    <scope>NUCLEOTIDE SEQUENCE [LARGE SCALE GENOMIC DNA]</scope>
    <source>
        <strain evidence="2 3">DSM 25687</strain>
    </source>
</reference>
<feature type="coiled-coil region" evidence="1">
    <location>
        <begin position="88"/>
        <end position="117"/>
    </location>
</feature>
<name>A0A4R6QEZ6_9FLAO</name>
<dbReference type="AlphaFoldDB" id="A0A4R6QEZ6"/>
<proteinExistence type="predicted"/>